<accession>A0AAW1VV03</accession>
<evidence type="ECO:0000313" key="2">
    <source>
        <dbReference type="Proteomes" id="UP001457282"/>
    </source>
</evidence>
<keyword evidence="2" id="KW-1185">Reference proteome</keyword>
<organism evidence="1 2">
    <name type="scientific">Rubus argutus</name>
    <name type="common">Southern blackberry</name>
    <dbReference type="NCBI Taxonomy" id="59490"/>
    <lineage>
        <taxon>Eukaryota</taxon>
        <taxon>Viridiplantae</taxon>
        <taxon>Streptophyta</taxon>
        <taxon>Embryophyta</taxon>
        <taxon>Tracheophyta</taxon>
        <taxon>Spermatophyta</taxon>
        <taxon>Magnoliopsida</taxon>
        <taxon>eudicotyledons</taxon>
        <taxon>Gunneridae</taxon>
        <taxon>Pentapetalae</taxon>
        <taxon>rosids</taxon>
        <taxon>fabids</taxon>
        <taxon>Rosales</taxon>
        <taxon>Rosaceae</taxon>
        <taxon>Rosoideae</taxon>
        <taxon>Rosoideae incertae sedis</taxon>
        <taxon>Rubus</taxon>
    </lineage>
</organism>
<evidence type="ECO:0000313" key="1">
    <source>
        <dbReference type="EMBL" id="KAK9910911.1"/>
    </source>
</evidence>
<reference evidence="1 2" key="1">
    <citation type="journal article" date="2023" name="G3 (Bethesda)">
        <title>A chromosome-length genome assembly and annotation of blackberry (Rubus argutus, cv. 'Hillquist').</title>
        <authorList>
            <person name="Bruna T."/>
            <person name="Aryal R."/>
            <person name="Dudchenko O."/>
            <person name="Sargent D.J."/>
            <person name="Mead D."/>
            <person name="Buti M."/>
            <person name="Cavallini A."/>
            <person name="Hytonen T."/>
            <person name="Andres J."/>
            <person name="Pham M."/>
            <person name="Weisz D."/>
            <person name="Mascagni F."/>
            <person name="Usai G."/>
            <person name="Natali L."/>
            <person name="Bassil N."/>
            <person name="Fernandez G.E."/>
            <person name="Lomsadze A."/>
            <person name="Armour M."/>
            <person name="Olukolu B."/>
            <person name="Poorten T."/>
            <person name="Britton C."/>
            <person name="Davik J."/>
            <person name="Ashrafi H."/>
            <person name="Aiden E.L."/>
            <person name="Borodovsky M."/>
            <person name="Worthington M."/>
        </authorList>
    </citation>
    <scope>NUCLEOTIDE SEQUENCE [LARGE SCALE GENOMIC DNA]</scope>
    <source>
        <strain evidence="1">PI 553951</strain>
    </source>
</reference>
<dbReference type="AlphaFoldDB" id="A0AAW1VV03"/>
<protein>
    <submittedName>
        <fullName evidence="1">Uncharacterized protein</fullName>
    </submittedName>
</protein>
<name>A0AAW1VV03_RUBAR</name>
<dbReference type="Proteomes" id="UP001457282">
    <property type="component" value="Unassembled WGS sequence"/>
</dbReference>
<gene>
    <name evidence="1" type="ORF">M0R45_034845</name>
</gene>
<comment type="caution">
    <text evidence="1">The sequence shown here is derived from an EMBL/GenBank/DDBJ whole genome shotgun (WGS) entry which is preliminary data.</text>
</comment>
<dbReference type="EMBL" id="JBEDUW010000007">
    <property type="protein sequence ID" value="KAK9910911.1"/>
    <property type="molecule type" value="Genomic_DNA"/>
</dbReference>
<sequence>MPLPFKFPTQTGLTSLKPFTLSVQPQTPTSAQLPRRTAAVLKAPPPSKLAVSFIEPCHLRRRRRRRAVALCSPPIDPAITLTAEPVLDRRAAATTMASLLAPLSIYVL</sequence>
<proteinExistence type="predicted"/>